<dbReference type="AlphaFoldDB" id="A0A821B7D8"/>
<evidence type="ECO:0000313" key="3">
    <source>
        <dbReference type="Proteomes" id="UP000663866"/>
    </source>
</evidence>
<comment type="caution">
    <text evidence="2">The sequence shown here is derived from an EMBL/GenBank/DDBJ whole genome shotgun (WGS) entry which is preliminary data.</text>
</comment>
<feature type="non-terminal residue" evidence="2">
    <location>
        <position position="1"/>
    </location>
</feature>
<name>A0A821B7D8_9BILA</name>
<gene>
    <name evidence="2" type="ORF">OVN521_LOCUS44787</name>
</gene>
<evidence type="ECO:0000256" key="1">
    <source>
        <dbReference type="SAM" id="MobiDB-lite"/>
    </source>
</evidence>
<evidence type="ECO:0000313" key="2">
    <source>
        <dbReference type="EMBL" id="CAF4590892.1"/>
    </source>
</evidence>
<feature type="region of interest" description="Disordered" evidence="1">
    <location>
        <begin position="1"/>
        <end position="46"/>
    </location>
</feature>
<sequence>MESCTPICNTSEVTNDDVGNEINTNASSNTLEGSIRQNTNEDNQNL</sequence>
<feature type="compositionally biased region" description="Polar residues" evidence="1">
    <location>
        <begin position="21"/>
        <end position="46"/>
    </location>
</feature>
<reference evidence="2" key="1">
    <citation type="submission" date="2021-02" db="EMBL/GenBank/DDBJ databases">
        <authorList>
            <person name="Nowell W R."/>
        </authorList>
    </citation>
    <scope>NUCLEOTIDE SEQUENCE</scope>
</reference>
<feature type="compositionally biased region" description="Polar residues" evidence="1">
    <location>
        <begin position="1"/>
        <end position="13"/>
    </location>
</feature>
<organism evidence="2 3">
    <name type="scientific">Rotaria magnacalcarata</name>
    <dbReference type="NCBI Taxonomy" id="392030"/>
    <lineage>
        <taxon>Eukaryota</taxon>
        <taxon>Metazoa</taxon>
        <taxon>Spiralia</taxon>
        <taxon>Gnathifera</taxon>
        <taxon>Rotifera</taxon>
        <taxon>Eurotatoria</taxon>
        <taxon>Bdelloidea</taxon>
        <taxon>Philodinida</taxon>
        <taxon>Philodinidae</taxon>
        <taxon>Rotaria</taxon>
    </lineage>
</organism>
<protein>
    <submittedName>
        <fullName evidence="2">Uncharacterized protein</fullName>
    </submittedName>
</protein>
<dbReference type="Proteomes" id="UP000663866">
    <property type="component" value="Unassembled WGS sequence"/>
</dbReference>
<proteinExistence type="predicted"/>
<keyword evidence="3" id="KW-1185">Reference proteome</keyword>
<accession>A0A821B7D8</accession>
<dbReference type="EMBL" id="CAJOBG010070173">
    <property type="protein sequence ID" value="CAF4590892.1"/>
    <property type="molecule type" value="Genomic_DNA"/>
</dbReference>